<comment type="similarity">
    <text evidence="1">Belongs to the ABC transporter superfamily.</text>
</comment>
<organism evidence="6 7">
    <name type="scientific">Dethiosulfatarculus sandiegensis</name>
    <dbReference type="NCBI Taxonomy" id="1429043"/>
    <lineage>
        <taxon>Bacteria</taxon>
        <taxon>Pseudomonadati</taxon>
        <taxon>Thermodesulfobacteriota</taxon>
        <taxon>Desulfarculia</taxon>
        <taxon>Desulfarculales</taxon>
        <taxon>Desulfarculaceae</taxon>
        <taxon>Dethiosulfatarculus</taxon>
    </lineage>
</organism>
<dbReference type="InterPro" id="IPR027417">
    <property type="entry name" value="P-loop_NTPase"/>
</dbReference>
<dbReference type="STRING" id="1429043.X474_11615"/>
<evidence type="ECO:0000313" key="7">
    <source>
        <dbReference type="Proteomes" id="UP000032233"/>
    </source>
</evidence>
<evidence type="ECO:0000256" key="3">
    <source>
        <dbReference type="ARBA" id="ARBA00022741"/>
    </source>
</evidence>
<keyword evidence="2" id="KW-0813">Transport</keyword>
<dbReference type="InterPro" id="IPR003439">
    <property type="entry name" value="ABC_transporter-like_ATP-bd"/>
</dbReference>
<dbReference type="Gene3D" id="3.40.50.300">
    <property type="entry name" value="P-loop containing nucleotide triphosphate hydrolases"/>
    <property type="match status" value="1"/>
</dbReference>
<evidence type="ECO:0000256" key="4">
    <source>
        <dbReference type="ARBA" id="ARBA00022840"/>
    </source>
</evidence>
<dbReference type="RefSeq" id="WP_044348710.1">
    <property type="nucleotide sequence ID" value="NZ_AZAC01000014.1"/>
</dbReference>
<dbReference type="InParanoid" id="A0A0D2JD15"/>
<dbReference type="Pfam" id="PF00005">
    <property type="entry name" value="ABC_tran"/>
    <property type="match status" value="1"/>
</dbReference>
<sequence>MIQVKGLSKRFGDTVLVDGLSFEAEKGEILGFLGPNGAGKTTTMRMLTGFFPPSAGEIRLAGHDVLEEPRKARSKLGYLPENTPLYPEMRVSEYLTFAGRVKGLCTKKAKAQAGRVMEQTGLAPRKGQLINQLSKGFRQRVGLAQALMGDPQVLILDEPSVGLDPSQIVEIRELIKGFAGEKTVVLSSHILAEVAATCTKVVIINQGRLAAQGAPDMLVKTGGSRQNLKITCLGDPQTLEDLLKKIKGVSRVRGNPAPDQEATTISLNLHLEGGEKARAELARTIVESGLELVEMTPFTASLEEVFIQFVTGRGEPEGEAL</sequence>
<dbReference type="SMART" id="SM00382">
    <property type="entry name" value="AAA"/>
    <property type="match status" value="1"/>
</dbReference>
<comment type="caution">
    <text evidence="6">The sequence shown here is derived from an EMBL/GenBank/DDBJ whole genome shotgun (WGS) entry which is preliminary data.</text>
</comment>
<keyword evidence="3" id="KW-0547">Nucleotide-binding</keyword>
<feature type="domain" description="ABC transporter" evidence="5">
    <location>
        <begin position="2"/>
        <end position="231"/>
    </location>
</feature>
<dbReference type="PANTHER" id="PTHR43335:SF4">
    <property type="entry name" value="ABC TRANSPORTER, ATP-BINDING PROTEIN"/>
    <property type="match status" value="1"/>
</dbReference>
<dbReference type="GO" id="GO:0016887">
    <property type="term" value="F:ATP hydrolysis activity"/>
    <property type="evidence" value="ECO:0007669"/>
    <property type="project" value="InterPro"/>
</dbReference>
<dbReference type="PANTHER" id="PTHR43335">
    <property type="entry name" value="ABC TRANSPORTER, ATP-BINDING PROTEIN"/>
    <property type="match status" value="1"/>
</dbReference>
<accession>A0A0D2JD15</accession>
<dbReference type="PROSITE" id="PS50893">
    <property type="entry name" value="ABC_TRANSPORTER_2"/>
    <property type="match status" value="1"/>
</dbReference>
<proteinExistence type="inferred from homology"/>
<reference evidence="6 7" key="1">
    <citation type="submission" date="2013-11" db="EMBL/GenBank/DDBJ databases">
        <title>Metagenomic analysis of a methanogenic consortium involved in long chain n-alkane degradation.</title>
        <authorList>
            <person name="Davidova I.A."/>
            <person name="Callaghan A.V."/>
            <person name="Wawrik B."/>
            <person name="Pruitt S."/>
            <person name="Marks C."/>
            <person name="Duncan K.E."/>
            <person name="Suflita J.M."/>
        </authorList>
    </citation>
    <scope>NUCLEOTIDE SEQUENCE [LARGE SCALE GENOMIC DNA]</scope>
    <source>
        <strain evidence="6 7">SPR</strain>
    </source>
</reference>
<dbReference type="EMBL" id="AZAC01000014">
    <property type="protein sequence ID" value="KIX13646.1"/>
    <property type="molecule type" value="Genomic_DNA"/>
</dbReference>
<evidence type="ECO:0000259" key="5">
    <source>
        <dbReference type="PROSITE" id="PS50893"/>
    </source>
</evidence>
<evidence type="ECO:0000256" key="2">
    <source>
        <dbReference type="ARBA" id="ARBA00022448"/>
    </source>
</evidence>
<dbReference type="AlphaFoldDB" id="A0A0D2JD15"/>
<protein>
    <submittedName>
        <fullName evidence="6">ABC transporter</fullName>
    </submittedName>
</protein>
<dbReference type="Proteomes" id="UP000032233">
    <property type="component" value="Unassembled WGS sequence"/>
</dbReference>
<keyword evidence="4" id="KW-0067">ATP-binding</keyword>
<dbReference type="InterPro" id="IPR003593">
    <property type="entry name" value="AAA+_ATPase"/>
</dbReference>
<gene>
    <name evidence="6" type="ORF">X474_11615</name>
</gene>
<name>A0A0D2JD15_9BACT</name>
<keyword evidence="7" id="KW-1185">Reference proteome</keyword>
<evidence type="ECO:0000256" key="1">
    <source>
        <dbReference type="ARBA" id="ARBA00005417"/>
    </source>
</evidence>
<evidence type="ECO:0000313" key="6">
    <source>
        <dbReference type="EMBL" id="KIX13646.1"/>
    </source>
</evidence>
<dbReference type="SUPFAM" id="SSF52540">
    <property type="entry name" value="P-loop containing nucleoside triphosphate hydrolases"/>
    <property type="match status" value="1"/>
</dbReference>
<dbReference type="OrthoDB" id="9809450at2"/>
<dbReference type="GO" id="GO:0005524">
    <property type="term" value="F:ATP binding"/>
    <property type="evidence" value="ECO:0007669"/>
    <property type="project" value="UniProtKB-KW"/>
</dbReference>